<evidence type="ECO:0000313" key="6">
    <source>
        <dbReference type="Proteomes" id="UP000262901"/>
    </source>
</evidence>
<dbReference type="Proteomes" id="UP000264056">
    <property type="component" value="Unassembled WGS sequence"/>
</dbReference>
<dbReference type="Proteomes" id="UP000246115">
    <property type="component" value="Chromosome"/>
</dbReference>
<organism evidence="4 6">
    <name type="scientific">Streptococcus chenjunshii</name>
    <dbReference type="NCBI Taxonomy" id="2173853"/>
    <lineage>
        <taxon>Bacteria</taxon>
        <taxon>Bacillati</taxon>
        <taxon>Bacillota</taxon>
        <taxon>Bacilli</taxon>
        <taxon>Lactobacillales</taxon>
        <taxon>Streptococcaceae</taxon>
        <taxon>Streptococcus</taxon>
    </lineage>
</organism>
<evidence type="ECO:0000313" key="4">
    <source>
        <dbReference type="EMBL" id="RFU53252.1"/>
    </source>
</evidence>
<evidence type="ECO:0000256" key="1">
    <source>
        <dbReference type="SAM" id="Phobius"/>
    </source>
</evidence>
<dbReference type="Proteomes" id="UP000262901">
    <property type="component" value="Unassembled WGS sequence"/>
</dbReference>
<accession>A0A372KLU0</accession>
<keyword evidence="1" id="KW-0812">Transmembrane</keyword>
<reference evidence="2" key="4">
    <citation type="journal article" date="2019" name="Int. J. Syst. Evol. Microbiol.">
        <title>Streptococcus chenjunshii sp. nov. isolated from feces of Tibetan antelopes.</title>
        <authorList>
            <person name="Tian Z."/>
            <person name="Lu S."/>
            <person name="Jin D."/>
            <person name="Yang J."/>
            <person name="Pu J."/>
            <person name="Lai X.H."/>
            <person name="Bai X.N."/>
            <person name="Wu X.M."/>
            <person name="Li J."/>
            <person name="Wang S."/>
            <person name="Xu J."/>
        </authorList>
    </citation>
    <scope>NUCLEOTIDE SEQUENCE</scope>
    <source>
        <strain evidence="2">Z15</strain>
    </source>
</reference>
<keyword evidence="7" id="KW-1185">Reference proteome</keyword>
<accession>A0A346NAR8</accession>
<name>A0A372KLU0_9STRE</name>
<evidence type="ECO:0000313" key="7">
    <source>
        <dbReference type="Proteomes" id="UP000264056"/>
    </source>
</evidence>
<dbReference type="EMBL" id="QVQY01000009">
    <property type="protein sequence ID" value="RFU51208.1"/>
    <property type="molecule type" value="Genomic_DNA"/>
</dbReference>
<feature type="transmembrane region" description="Helical" evidence="1">
    <location>
        <begin position="35"/>
        <end position="54"/>
    </location>
</feature>
<evidence type="ECO:0000313" key="3">
    <source>
        <dbReference type="EMBL" id="RFU51208.1"/>
    </source>
</evidence>
<dbReference type="EMBL" id="CP031733">
    <property type="protein sequence ID" value="AXQ78113.1"/>
    <property type="molecule type" value="Genomic_DNA"/>
</dbReference>
<reference evidence="5" key="3">
    <citation type="submission" date="2018-08" db="EMBL/GenBank/DDBJ databases">
        <title>Streptococcus chenjunshii sp. nov., isolated from stools sample of the Tibetan antelope in the Qinghai-Tibet plateau, China.</title>
        <authorList>
            <person name="Tian Z."/>
        </authorList>
    </citation>
    <scope>NUCLEOTIDE SEQUENCE [LARGE SCALE GENOMIC DNA]</scope>
    <source>
        <strain evidence="5">Z15</strain>
    </source>
</reference>
<gene>
    <name evidence="2" type="ORF">DDV21_002985</name>
    <name evidence="3" type="ORF">DDV22_04935</name>
    <name evidence="4" type="ORF">DDV23_05170</name>
</gene>
<sequence>MEKDGRSSDTVVKQSIIVTVWLSLTIYIKHEMLKIFIIPLIIYDIIGLIFCNGVKNENTFYQ</sequence>
<keyword evidence="1" id="KW-0472">Membrane</keyword>
<protein>
    <submittedName>
        <fullName evidence="4">Uncharacterized protein</fullName>
    </submittedName>
</protein>
<keyword evidence="1" id="KW-1133">Transmembrane helix</keyword>
<dbReference type="EMBL" id="QVQZ01000009">
    <property type="protein sequence ID" value="RFU53252.1"/>
    <property type="molecule type" value="Genomic_DNA"/>
</dbReference>
<proteinExistence type="predicted"/>
<reference evidence="3 7" key="1">
    <citation type="submission" date="2018-08" db="EMBL/GenBank/DDBJ databases">
        <title>Draft genome of Streptococcus sp .nov. Z2.</title>
        <authorList>
            <person name="Tian Z."/>
        </authorList>
    </citation>
    <scope>NUCLEOTIDE SEQUENCE [LARGE SCALE GENOMIC DNA]</scope>
    <source>
        <strain evidence="3 7">Z2</strain>
    </source>
</reference>
<dbReference type="KEGG" id="schj:DDV21_002985"/>
<evidence type="ECO:0000313" key="2">
    <source>
        <dbReference type="EMBL" id="AXQ78113.1"/>
    </source>
</evidence>
<dbReference type="AlphaFoldDB" id="A0A372KLU0"/>
<reference evidence="4 6" key="2">
    <citation type="submission" date="2018-08" db="EMBL/GenBank/DDBJ databases">
        <title>Draft genome of Streptococcus sp. nov. Z1.</title>
        <authorList>
            <person name="Tian Z."/>
        </authorList>
    </citation>
    <scope>NUCLEOTIDE SEQUENCE [LARGE SCALE GENOMIC DNA]</scope>
    <source>
        <strain evidence="4">Z1</strain>
        <strain evidence="6">Z1(2018)</strain>
    </source>
</reference>
<evidence type="ECO:0000313" key="5">
    <source>
        <dbReference type="Proteomes" id="UP000246115"/>
    </source>
</evidence>